<sequence>MTKMGKRKEGGKWKVDSRGIGASAIFPSRKFIDPSKLDASSPGKRFGTKGRVLSCYKERSRSFFLRSKAPEACQQFLLSTGHKPKWIWRRAQLAGAVVAGVGLAAACDNRSPVGLRNYDKQENNESPRKECTIYRDDFERDPKGYFRELRKK</sequence>
<evidence type="ECO:0000313" key="2">
    <source>
        <dbReference type="Proteomes" id="UP000516437"/>
    </source>
</evidence>
<evidence type="ECO:0000313" key="1">
    <source>
        <dbReference type="EMBL" id="KAB1207128.1"/>
    </source>
</evidence>
<keyword evidence="2" id="KW-1185">Reference proteome</keyword>
<protein>
    <submittedName>
        <fullName evidence="1">Uncharacterized protein</fullName>
    </submittedName>
</protein>
<dbReference type="Proteomes" id="UP000516437">
    <property type="component" value="Chromosome 7"/>
</dbReference>
<dbReference type="AlphaFoldDB" id="A0A6A1V5F5"/>
<comment type="caution">
    <text evidence="1">The sequence shown here is derived from an EMBL/GenBank/DDBJ whole genome shotgun (WGS) entry which is preliminary data.</text>
</comment>
<name>A0A6A1V5F5_9ROSI</name>
<reference evidence="1 2" key="1">
    <citation type="journal article" date="2019" name="Plant Biotechnol. J.">
        <title>The red bayberry genome and genetic basis of sex determination.</title>
        <authorList>
            <person name="Jia H.M."/>
            <person name="Jia H.J."/>
            <person name="Cai Q.L."/>
            <person name="Wang Y."/>
            <person name="Zhao H.B."/>
            <person name="Yang W.F."/>
            <person name="Wang G.Y."/>
            <person name="Li Y.H."/>
            <person name="Zhan D.L."/>
            <person name="Shen Y.T."/>
            <person name="Niu Q.F."/>
            <person name="Chang L."/>
            <person name="Qiu J."/>
            <person name="Zhao L."/>
            <person name="Xie H.B."/>
            <person name="Fu W.Y."/>
            <person name="Jin J."/>
            <person name="Li X.W."/>
            <person name="Jiao Y."/>
            <person name="Zhou C.C."/>
            <person name="Tu T."/>
            <person name="Chai C.Y."/>
            <person name="Gao J.L."/>
            <person name="Fan L.J."/>
            <person name="van de Weg E."/>
            <person name="Wang J.Y."/>
            <person name="Gao Z.S."/>
        </authorList>
    </citation>
    <scope>NUCLEOTIDE SEQUENCE [LARGE SCALE GENOMIC DNA]</scope>
    <source>
        <tissue evidence="1">Leaves</tissue>
    </source>
</reference>
<gene>
    <name evidence="1" type="ORF">CJ030_MR7G011449</name>
</gene>
<accession>A0A6A1V5F5</accession>
<proteinExistence type="predicted"/>
<dbReference type="EMBL" id="RXIC02000025">
    <property type="protein sequence ID" value="KAB1207128.1"/>
    <property type="molecule type" value="Genomic_DNA"/>
</dbReference>
<dbReference type="OrthoDB" id="1724124at2759"/>
<organism evidence="1 2">
    <name type="scientific">Morella rubra</name>
    <name type="common">Chinese bayberry</name>
    <dbReference type="NCBI Taxonomy" id="262757"/>
    <lineage>
        <taxon>Eukaryota</taxon>
        <taxon>Viridiplantae</taxon>
        <taxon>Streptophyta</taxon>
        <taxon>Embryophyta</taxon>
        <taxon>Tracheophyta</taxon>
        <taxon>Spermatophyta</taxon>
        <taxon>Magnoliopsida</taxon>
        <taxon>eudicotyledons</taxon>
        <taxon>Gunneridae</taxon>
        <taxon>Pentapetalae</taxon>
        <taxon>rosids</taxon>
        <taxon>fabids</taxon>
        <taxon>Fagales</taxon>
        <taxon>Myricaceae</taxon>
        <taxon>Morella</taxon>
    </lineage>
</organism>